<reference evidence="1 3" key="2">
    <citation type="journal article" date="2018" name="Plant J.">
        <title>The Physcomitrella patens chromosome-scale assembly reveals moss genome structure and evolution.</title>
        <authorList>
            <person name="Lang D."/>
            <person name="Ullrich K.K."/>
            <person name="Murat F."/>
            <person name="Fuchs J."/>
            <person name="Jenkins J."/>
            <person name="Haas F.B."/>
            <person name="Piednoel M."/>
            <person name="Gundlach H."/>
            <person name="Van Bel M."/>
            <person name="Meyberg R."/>
            <person name="Vives C."/>
            <person name="Morata J."/>
            <person name="Symeonidi A."/>
            <person name="Hiss M."/>
            <person name="Muchero W."/>
            <person name="Kamisugi Y."/>
            <person name="Saleh O."/>
            <person name="Blanc G."/>
            <person name="Decker E.L."/>
            <person name="van Gessel N."/>
            <person name="Grimwood J."/>
            <person name="Hayes R.D."/>
            <person name="Graham S.W."/>
            <person name="Gunter L.E."/>
            <person name="McDaniel S.F."/>
            <person name="Hoernstein S.N.W."/>
            <person name="Larsson A."/>
            <person name="Li F.W."/>
            <person name="Perroud P.F."/>
            <person name="Phillips J."/>
            <person name="Ranjan P."/>
            <person name="Rokshar D.S."/>
            <person name="Rothfels C.J."/>
            <person name="Schneider L."/>
            <person name="Shu S."/>
            <person name="Stevenson D.W."/>
            <person name="Thummler F."/>
            <person name="Tillich M."/>
            <person name="Villarreal Aguilar J.C."/>
            <person name="Widiez T."/>
            <person name="Wong G.K."/>
            <person name="Wymore A."/>
            <person name="Zhang Y."/>
            <person name="Zimmer A.D."/>
            <person name="Quatrano R.S."/>
            <person name="Mayer K.F.X."/>
            <person name="Goodstein D."/>
            <person name="Casacuberta J.M."/>
            <person name="Vandepoele K."/>
            <person name="Reski R."/>
            <person name="Cuming A.C."/>
            <person name="Tuskan G.A."/>
            <person name="Maumus F."/>
            <person name="Salse J."/>
            <person name="Schmutz J."/>
            <person name="Rensing S.A."/>
        </authorList>
    </citation>
    <scope>NUCLEOTIDE SEQUENCE [LARGE SCALE GENOMIC DNA]</scope>
    <source>
        <strain evidence="2 3">cv. Gransden 2004</strain>
    </source>
</reference>
<dbReference type="Gramene" id="Pp3c8_9860V3.2">
    <property type="protein sequence ID" value="PAC:32964268.CDS.1"/>
    <property type="gene ID" value="Pp3c8_9860"/>
</dbReference>
<dbReference type="EnsemblPlants" id="Pp3c8_9860V3.2">
    <property type="protein sequence ID" value="PAC:32964268.CDS.1"/>
    <property type="gene ID" value="Pp3c8_9860"/>
</dbReference>
<gene>
    <name evidence="1" type="ORF">PHYPA_011344</name>
</gene>
<dbReference type="EMBL" id="ABEU02000008">
    <property type="protein sequence ID" value="PNR49448.1"/>
    <property type="molecule type" value="Genomic_DNA"/>
</dbReference>
<dbReference type="Gramene" id="Pp3c8_9860V3.1">
    <property type="protein sequence ID" value="PAC:32964267.CDS.1"/>
    <property type="gene ID" value="Pp3c8_9860"/>
</dbReference>
<dbReference type="InParanoid" id="A0A2K1K6Q1"/>
<dbReference type="EnsemblPlants" id="Pp3c8_9860V3.1">
    <property type="protein sequence ID" value="PAC:32964267.CDS.1"/>
    <property type="gene ID" value="Pp3c8_9860"/>
</dbReference>
<sequence length="53" mass="6131">MIKYDEQICIIKQPPAHKWTPIPTPAEYNLTQLEQLQTEGILPTKANLFFFGN</sequence>
<proteinExistence type="predicted"/>
<name>A0A2K1K6Q1_PHYPA</name>
<keyword evidence="3" id="KW-1185">Reference proteome</keyword>
<protein>
    <submittedName>
        <fullName evidence="1 2">Uncharacterized protein</fullName>
    </submittedName>
</protein>
<reference evidence="2" key="3">
    <citation type="submission" date="2020-12" db="UniProtKB">
        <authorList>
            <consortium name="EnsemblPlants"/>
        </authorList>
    </citation>
    <scope>IDENTIFICATION</scope>
</reference>
<dbReference type="AlphaFoldDB" id="A0A2K1K6Q1"/>
<evidence type="ECO:0000313" key="1">
    <source>
        <dbReference type="EMBL" id="PNR49448.1"/>
    </source>
</evidence>
<evidence type="ECO:0000313" key="2">
    <source>
        <dbReference type="EnsemblPlants" id="PAC:32964267.CDS.1"/>
    </source>
</evidence>
<dbReference type="Proteomes" id="UP000006727">
    <property type="component" value="Chromosome 8"/>
</dbReference>
<organism evidence="1">
    <name type="scientific">Physcomitrium patens</name>
    <name type="common">Spreading-leaved earth moss</name>
    <name type="synonym">Physcomitrella patens</name>
    <dbReference type="NCBI Taxonomy" id="3218"/>
    <lineage>
        <taxon>Eukaryota</taxon>
        <taxon>Viridiplantae</taxon>
        <taxon>Streptophyta</taxon>
        <taxon>Embryophyta</taxon>
        <taxon>Bryophyta</taxon>
        <taxon>Bryophytina</taxon>
        <taxon>Bryopsida</taxon>
        <taxon>Funariidae</taxon>
        <taxon>Funariales</taxon>
        <taxon>Funariaceae</taxon>
        <taxon>Physcomitrium</taxon>
    </lineage>
</organism>
<reference evidence="1 3" key="1">
    <citation type="journal article" date="2008" name="Science">
        <title>The Physcomitrella genome reveals evolutionary insights into the conquest of land by plants.</title>
        <authorList>
            <person name="Rensing S."/>
            <person name="Lang D."/>
            <person name="Zimmer A."/>
            <person name="Terry A."/>
            <person name="Salamov A."/>
            <person name="Shapiro H."/>
            <person name="Nishiyama T."/>
            <person name="Perroud P.-F."/>
            <person name="Lindquist E."/>
            <person name="Kamisugi Y."/>
            <person name="Tanahashi T."/>
            <person name="Sakakibara K."/>
            <person name="Fujita T."/>
            <person name="Oishi K."/>
            <person name="Shin-I T."/>
            <person name="Kuroki Y."/>
            <person name="Toyoda A."/>
            <person name="Suzuki Y."/>
            <person name="Hashimoto A."/>
            <person name="Yamaguchi K."/>
            <person name="Sugano A."/>
            <person name="Kohara Y."/>
            <person name="Fujiyama A."/>
            <person name="Anterola A."/>
            <person name="Aoki S."/>
            <person name="Ashton N."/>
            <person name="Barbazuk W.B."/>
            <person name="Barker E."/>
            <person name="Bennetzen J."/>
            <person name="Bezanilla M."/>
            <person name="Blankenship R."/>
            <person name="Cho S.H."/>
            <person name="Dutcher S."/>
            <person name="Estelle M."/>
            <person name="Fawcett J.A."/>
            <person name="Gundlach H."/>
            <person name="Hanada K."/>
            <person name="Heyl A."/>
            <person name="Hicks K.A."/>
            <person name="Hugh J."/>
            <person name="Lohr M."/>
            <person name="Mayer K."/>
            <person name="Melkozernov A."/>
            <person name="Murata T."/>
            <person name="Nelson D."/>
            <person name="Pils B."/>
            <person name="Prigge M."/>
            <person name="Reiss B."/>
            <person name="Renner T."/>
            <person name="Rombauts S."/>
            <person name="Rushton P."/>
            <person name="Sanderfoot A."/>
            <person name="Schween G."/>
            <person name="Shiu S.-H."/>
            <person name="Stueber K."/>
            <person name="Theodoulou F.L."/>
            <person name="Tu H."/>
            <person name="Van de Peer Y."/>
            <person name="Verrier P.J."/>
            <person name="Waters E."/>
            <person name="Wood A."/>
            <person name="Yang L."/>
            <person name="Cove D."/>
            <person name="Cuming A."/>
            <person name="Hasebe M."/>
            <person name="Lucas S."/>
            <person name="Mishler D.B."/>
            <person name="Reski R."/>
            <person name="Grigoriev I."/>
            <person name="Quatrano R.S."/>
            <person name="Boore J.L."/>
        </authorList>
    </citation>
    <scope>NUCLEOTIDE SEQUENCE [LARGE SCALE GENOMIC DNA]</scope>
    <source>
        <strain evidence="2 3">cv. Gransden 2004</strain>
    </source>
</reference>
<evidence type="ECO:0000313" key="3">
    <source>
        <dbReference type="Proteomes" id="UP000006727"/>
    </source>
</evidence>
<accession>A0A2K1K6Q1</accession>